<dbReference type="SUPFAM" id="SSF55486">
    <property type="entry name" value="Metalloproteases ('zincins'), catalytic domain"/>
    <property type="match status" value="1"/>
</dbReference>
<feature type="domain" description="Peptidase M1 membrane alanine aminopeptidase" evidence="3">
    <location>
        <begin position="551"/>
        <end position="627"/>
    </location>
</feature>
<evidence type="ECO:0000313" key="4">
    <source>
        <dbReference type="Proteomes" id="UP000887564"/>
    </source>
</evidence>
<evidence type="ECO:0000256" key="2">
    <source>
        <dbReference type="SAM" id="SignalP"/>
    </source>
</evidence>
<dbReference type="GO" id="GO:0070006">
    <property type="term" value="F:metalloaminopeptidase activity"/>
    <property type="evidence" value="ECO:0007669"/>
    <property type="project" value="TreeGrafter"/>
</dbReference>
<dbReference type="GO" id="GO:0008270">
    <property type="term" value="F:zinc ion binding"/>
    <property type="evidence" value="ECO:0007669"/>
    <property type="project" value="InterPro"/>
</dbReference>
<sequence>MICLVILAIFIVLGRAEVLPAESSSSELFVQPTNASPVFFDAKDIVGAENLPLDIESTTTLDSKKSIVGDFSTPQGSAPKTTTETSTISFTKKSTATNSTTNSTAPTSTTMVTTLTTPLQGNSSLSKAKTFVGEYSDLRSIEPIIAVLIDFENPIIEFNNSDSQEEYNTTTPTPTLSGHEDSEVLSLQITDANSSTSSPLNSRLRHKILEELTPQCVKKKAYKCRPSVRKNILSREDIPTEEMAAELGHFGGIRAIHYALNLTINHDMHTSYQGTVEIMLKYLHETDDTADLQQIVVNQMKVIENTSTIFINYKSEIIELLNEKMTDMRITEEVMGDLQLKKLIFETLIINIIILRISNFTSPRSDKGLLVQNPQKWEPKRIQEYNAHARSVMPCFDLPSMKATLDLCVSHPLGTEARMISSVAEAEVHYPKLSYSSVKHSTSDAYRRWYDHVVLRANTSNILYPEQMTAERPTWMKLETIQANSVIILFNSYKSLKYGLNEMNGYAILFATDSVNFSFVLSNVFFQLLNVVSAFTNTAIRYLTPYPQPHVTAQALLFMSNFTGFEYPLKKLSLIATSLPINGVENFGLITLNERWMAYPKYRMAHSILAHEIVHQWIGNVVTVTKW</sequence>
<dbReference type="PANTHER" id="PTHR11533:SF299">
    <property type="entry name" value="AMINOPEPTIDASE"/>
    <property type="match status" value="1"/>
</dbReference>
<dbReference type="Pfam" id="PF01433">
    <property type="entry name" value="Peptidase_M1"/>
    <property type="match status" value="1"/>
</dbReference>
<dbReference type="GO" id="GO:0016020">
    <property type="term" value="C:membrane"/>
    <property type="evidence" value="ECO:0007669"/>
    <property type="project" value="TreeGrafter"/>
</dbReference>
<dbReference type="Gene3D" id="1.10.390.10">
    <property type="entry name" value="Neutral Protease Domain 2"/>
    <property type="match status" value="1"/>
</dbReference>
<keyword evidence="4" id="KW-1185">Reference proteome</keyword>
<dbReference type="GO" id="GO:0042277">
    <property type="term" value="F:peptide binding"/>
    <property type="evidence" value="ECO:0007669"/>
    <property type="project" value="TreeGrafter"/>
</dbReference>
<accession>A0A914S074</accession>
<reference evidence="5" key="1">
    <citation type="submission" date="2022-11" db="UniProtKB">
        <authorList>
            <consortium name="WormBaseParasite"/>
        </authorList>
    </citation>
    <scope>IDENTIFICATION</scope>
</reference>
<dbReference type="InterPro" id="IPR050344">
    <property type="entry name" value="Peptidase_M1_aminopeptidases"/>
</dbReference>
<dbReference type="AlphaFoldDB" id="A0A914S074"/>
<dbReference type="GO" id="GO:0006508">
    <property type="term" value="P:proteolysis"/>
    <property type="evidence" value="ECO:0007669"/>
    <property type="project" value="TreeGrafter"/>
</dbReference>
<keyword evidence="2" id="KW-0732">Signal</keyword>
<dbReference type="PANTHER" id="PTHR11533">
    <property type="entry name" value="PROTEASE M1 ZINC METALLOPROTEASE"/>
    <property type="match status" value="1"/>
</dbReference>
<feature type="signal peptide" evidence="2">
    <location>
        <begin position="1"/>
        <end position="16"/>
    </location>
</feature>
<feature type="region of interest" description="Disordered" evidence="1">
    <location>
        <begin position="160"/>
        <end position="179"/>
    </location>
</feature>
<dbReference type="InterPro" id="IPR014782">
    <property type="entry name" value="Peptidase_M1_dom"/>
</dbReference>
<feature type="region of interest" description="Disordered" evidence="1">
    <location>
        <begin position="68"/>
        <end position="89"/>
    </location>
</feature>
<dbReference type="GO" id="GO:0043171">
    <property type="term" value="P:peptide catabolic process"/>
    <property type="evidence" value="ECO:0007669"/>
    <property type="project" value="TreeGrafter"/>
</dbReference>
<proteinExistence type="predicted"/>
<dbReference type="Gene3D" id="2.60.40.1730">
    <property type="entry name" value="tricorn interacting facor f3 domain"/>
    <property type="match status" value="1"/>
</dbReference>
<dbReference type="GO" id="GO:0005615">
    <property type="term" value="C:extracellular space"/>
    <property type="evidence" value="ECO:0007669"/>
    <property type="project" value="TreeGrafter"/>
</dbReference>
<dbReference type="SUPFAM" id="SSF63737">
    <property type="entry name" value="Leukotriene A4 hydrolase N-terminal domain"/>
    <property type="match status" value="1"/>
</dbReference>
<dbReference type="WBParaSite" id="PEQ_0001176701-mRNA-1">
    <property type="protein sequence ID" value="PEQ_0001176701-mRNA-1"/>
    <property type="gene ID" value="PEQ_0001176701"/>
</dbReference>
<dbReference type="Proteomes" id="UP000887564">
    <property type="component" value="Unplaced"/>
</dbReference>
<name>A0A914S074_PAREQ</name>
<evidence type="ECO:0000256" key="1">
    <source>
        <dbReference type="SAM" id="MobiDB-lite"/>
    </source>
</evidence>
<feature type="compositionally biased region" description="Low complexity" evidence="1">
    <location>
        <begin position="80"/>
        <end position="89"/>
    </location>
</feature>
<dbReference type="InterPro" id="IPR042097">
    <property type="entry name" value="Aminopeptidase_N-like_N_sf"/>
</dbReference>
<dbReference type="GO" id="GO:0005737">
    <property type="term" value="C:cytoplasm"/>
    <property type="evidence" value="ECO:0007669"/>
    <property type="project" value="TreeGrafter"/>
</dbReference>
<feature type="chain" id="PRO_5037043745" evidence="2">
    <location>
        <begin position="17"/>
        <end position="627"/>
    </location>
</feature>
<feature type="compositionally biased region" description="Polar residues" evidence="1">
    <location>
        <begin position="160"/>
        <end position="176"/>
    </location>
</feature>
<organism evidence="4 5">
    <name type="scientific">Parascaris equorum</name>
    <name type="common">Equine roundworm</name>
    <dbReference type="NCBI Taxonomy" id="6256"/>
    <lineage>
        <taxon>Eukaryota</taxon>
        <taxon>Metazoa</taxon>
        <taxon>Ecdysozoa</taxon>
        <taxon>Nematoda</taxon>
        <taxon>Chromadorea</taxon>
        <taxon>Rhabditida</taxon>
        <taxon>Spirurina</taxon>
        <taxon>Ascaridomorpha</taxon>
        <taxon>Ascaridoidea</taxon>
        <taxon>Ascarididae</taxon>
        <taxon>Parascaris</taxon>
    </lineage>
</organism>
<evidence type="ECO:0000313" key="5">
    <source>
        <dbReference type="WBParaSite" id="PEQ_0001176701-mRNA-1"/>
    </source>
</evidence>
<protein>
    <submittedName>
        <fullName evidence="5">Peptidase M1 membrane alanine aminopeptidase domain-containing protein</fullName>
    </submittedName>
</protein>
<dbReference type="InterPro" id="IPR027268">
    <property type="entry name" value="Peptidase_M4/M1_CTD_sf"/>
</dbReference>
<evidence type="ECO:0000259" key="3">
    <source>
        <dbReference type="Pfam" id="PF01433"/>
    </source>
</evidence>